<keyword evidence="1" id="KW-0812">Transmembrane</keyword>
<keyword evidence="3" id="KW-1185">Reference proteome</keyword>
<evidence type="ECO:0000313" key="3">
    <source>
        <dbReference type="Proteomes" id="UP001597205"/>
    </source>
</evidence>
<comment type="caution">
    <text evidence="2">The sequence shown here is derived from an EMBL/GenBank/DDBJ whole genome shotgun (WGS) entry which is preliminary data.</text>
</comment>
<keyword evidence="1" id="KW-1133">Transmembrane helix</keyword>
<feature type="transmembrane region" description="Helical" evidence="1">
    <location>
        <begin position="5"/>
        <end position="23"/>
    </location>
</feature>
<dbReference type="RefSeq" id="WP_138089354.1">
    <property type="nucleotide sequence ID" value="NZ_JBHTKY010000001.1"/>
</dbReference>
<evidence type="ECO:0000313" key="2">
    <source>
        <dbReference type="EMBL" id="MFD1164152.1"/>
    </source>
</evidence>
<accession>A0ABW3RHX5</accession>
<proteinExistence type="predicted"/>
<gene>
    <name evidence="2" type="ORF">ACFQ2C_00885</name>
</gene>
<sequence>MNKYLIRGTAFTVVGILCLYYGINLMKSDLTDNLWYKILLIAGVLSFGYGFITLIYRMFRKIDRNTIIDHRKSNKKQNN</sequence>
<evidence type="ECO:0000256" key="1">
    <source>
        <dbReference type="SAM" id="Phobius"/>
    </source>
</evidence>
<dbReference type="Proteomes" id="UP001597205">
    <property type="component" value="Unassembled WGS sequence"/>
</dbReference>
<name>A0ABW3RHX5_9SPHI</name>
<keyword evidence="1" id="KW-0472">Membrane</keyword>
<organism evidence="2 3">
    <name type="scientific">Sphingobacterium daejeonense</name>
    <dbReference type="NCBI Taxonomy" id="371142"/>
    <lineage>
        <taxon>Bacteria</taxon>
        <taxon>Pseudomonadati</taxon>
        <taxon>Bacteroidota</taxon>
        <taxon>Sphingobacteriia</taxon>
        <taxon>Sphingobacteriales</taxon>
        <taxon>Sphingobacteriaceae</taxon>
        <taxon>Sphingobacterium</taxon>
    </lineage>
</organism>
<protein>
    <submittedName>
        <fullName evidence="2">Uncharacterized protein</fullName>
    </submittedName>
</protein>
<feature type="transmembrane region" description="Helical" evidence="1">
    <location>
        <begin position="35"/>
        <end position="56"/>
    </location>
</feature>
<reference evidence="3" key="1">
    <citation type="journal article" date="2019" name="Int. J. Syst. Evol. Microbiol.">
        <title>The Global Catalogue of Microorganisms (GCM) 10K type strain sequencing project: providing services to taxonomists for standard genome sequencing and annotation.</title>
        <authorList>
            <consortium name="The Broad Institute Genomics Platform"/>
            <consortium name="The Broad Institute Genome Sequencing Center for Infectious Disease"/>
            <person name="Wu L."/>
            <person name="Ma J."/>
        </authorList>
    </citation>
    <scope>NUCLEOTIDE SEQUENCE [LARGE SCALE GENOMIC DNA]</scope>
    <source>
        <strain evidence="3">CCUG 52468</strain>
    </source>
</reference>
<dbReference type="EMBL" id="JBHTKY010000001">
    <property type="protein sequence ID" value="MFD1164152.1"/>
    <property type="molecule type" value="Genomic_DNA"/>
</dbReference>